<proteinExistence type="predicted"/>
<sequence length="169" mass="17977">MSDKPARNPQTVTDWMLKQWMKAALKSAEEGVERGENPFGAAIFSPGGEQVAVAHNTARSTNNPSAHAEINAITEACKTLGSRNLQGCWLASTAEPCPMCMSASVLAGIRHIAFGANQIVVSEAGYGGLGVTGRELAQMFSCDVDVRGSVLGNDCITLLLRNRKRERSA</sequence>
<evidence type="ECO:0000313" key="3">
    <source>
        <dbReference type="Proteomes" id="UP001202961"/>
    </source>
</evidence>
<dbReference type="PANTHER" id="PTHR11079:SF162">
    <property type="entry name" value="RIBOFLAVIN BIOSYNTHESIS PROTEIN PYRD, CHLOROPLASTIC"/>
    <property type="match status" value="1"/>
</dbReference>
<dbReference type="EMBL" id="JAMQBK010000086">
    <property type="protein sequence ID" value="MCM2374480.1"/>
    <property type="molecule type" value="Genomic_DNA"/>
</dbReference>
<dbReference type="InterPro" id="IPR016193">
    <property type="entry name" value="Cytidine_deaminase-like"/>
</dbReference>
<evidence type="ECO:0000313" key="2">
    <source>
        <dbReference type="EMBL" id="MCM2374480.1"/>
    </source>
</evidence>
<dbReference type="CDD" id="cd01285">
    <property type="entry name" value="nucleoside_deaminase"/>
    <property type="match status" value="1"/>
</dbReference>
<feature type="domain" description="CMP/dCMP-type deaminase" evidence="1">
    <location>
        <begin position="15"/>
        <end position="129"/>
    </location>
</feature>
<dbReference type="RefSeq" id="WP_250932369.1">
    <property type="nucleotide sequence ID" value="NZ_JAMQBK010000086.1"/>
</dbReference>
<name>A0ABT0UCI6_9BACT</name>
<dbReference type="Gene3D" id="3.40.140.10">
    <property type="entry name" value="Cytidine Deaminase, domain 2"/>
    <property type="match status" value="1"/>
</dbReference>
<gene>
    <name evidence="2" type="ORF">NB063_27995</name>
</gene>
<evidence type="ECO:0000259" key="1">
    <source>
        <dbReference type="PROSITE" id="PS51747"/>
    </source>
</evidence>
<dbReference type="PROSITE" id="PS51747">
    <property type="entry name" value="CYT_DCMP_DEAMINASES_2"/>
    <property type="match status" value="1"/>
</dbReference>
<protein>
    <submittedName>
        <fullName evidence="2">Nucleoside deaminase</fullName>
    </submittedName>
</protein>
<accession>A0ABT0UCI6</accession>
<dbReference type="PANTHER" id="PTHR11079">
    <property type="entry name" value="CYTOSINE DEAMINASE FAMILY MEMBER"/>
    <property type="match status" value="1"/>
</dbReference>
<dbReference type="Proteomes" id="UP001202961">
    <property type="component" value="Unassembled WGS sequence"/>
</dbReference>
<keyword evidence="3" id="KW-1185">Reference proteome</keyword>
<comment type="caution">
    <text evidence="2">The sequence shown here is derived from an EMBL/GenBank/DDBJ whole genome shotgun (WGS) entry which is preliminary data.</text>
</comment>
<reference evidence="2 3" key="1">
    <citation type="journal article" date="2022" name="Syst. Appl. Microbiol.">
        <title>Rhodopirellula aestuarii sp. nov., a novel member of the genus Rhodopirellula isolated from brackish sediments collected in the Tagus River estuary, Portugal.</title>
        <authorList>
            <person name="Vitorino I.R."/>
            <person name="Klimek D."/>
            <person name="Calusinska M."/>
            <person name="Lobo-da-Cunha A."/>
            <person name="Vasconcelos V."/>
            <person name="Lage O.M."/>
        </authorList>
    </citation>
    <scope>NUCLEOTIDE SEQUENCE [LARGE SCALE GENOMIC DNA]</scope>
    <source>
        <strain evidence="2 3">ICT_H3.1</strain>
    </source>
</reference>
<dbReference type="Pfam" id="PF00383">
    <property type="entry name" value="dCMP_cyt_deam_1"/>
    <property type="match status" value="1"/>
</dbReference>
<dbReference type="SUPFAM" id="SSF53927">
    <property type="entry name" value="Cytidine deaminase-like"/>
    <property type="match status" value="1"/>
</dbReference>
<dbReference type="InterPro" id="IPR002125">
    <property type="entry name" value="CMP_dCMP_dom"/>
</dbReference>
<organism evidence="2 3">
    <name type="scientific">Aporhodopirellula aestuarii</name>
    <dbReference type="NCBI Taxonomy" id="2950107"/>
    <lineage>
        <taxon>Bacteria</taxon>
        <taxon>Pseudomonadati</taxon>
        <taxon>Planctomycetota</taxon>
        <taxon>Planctomycetia</taxon>
        <taxon>Pirellulales</taxon>
        <taxon>Pirellulaceae</taxon>
        <taxon>Aporhodopirellula</taxon>
    </lineage>
</organism>